<keyword evidence="7" id="KW-1185">Reference proteome</keyword>
<dbReference type="eggNOG" id="COG1071">
    <property type="taxonomic scope" value="Bacteria"/>
</dbReference>
<dbReference type="NCBIfam" id="TIGR03181">
    <property type="entry name" value="PDH_E1_alph_x"/>
    <property type="match status" value="1"/>
</dbReference>
<dbReference type="GO" id="GO:0004739">
    <property type="term" value="F:pyruvate dehydrogenase (acetyl-transferring) activity"/>
    <property type="evidence" value="ECO:0007669"/>
    <property type="project" value="UniProtKB-EC"/>
</dbReference>
<organism evidence="6 7">
    <name type="scientific">Pseudofrankia inefficax (strain DSM 45817 / CECT 9037 / DDB 130130 / EuI1c)</name>
    <name type="common">Frankia inefficax</name>
    <dbReference type="NCBI Taxonomy" id="298654"/>
    <lineage>
        <taxon>Bacteria</taxon>
        <taxon>Bacillati</taxon>
        <taxon>Actinomycetota</taxon>
        <taxon>Actinomycetes</taxon>
        <taxon>Frankiales</taxon>
        <taxon>Frankiaceae</taxon>
        <taxon>Pseudofrankia</taxon>
    </lineage>
</organism>
<dbReference type="Pfam" id="PF00676">
    <property type="entry name" value="E1_dh"/>
    <property type="match status" value="1"/>
</dbReference>
<evidence type="ECO:0000256" key="4">
    <source>
        <dbReference type="SAM" id="MobiDB-lite"/>
    </source>
</evidence>
<keyword evidence="6" id="KW-0670">Pyruvate</keyword>
<dbReference type="Proteomes" id="UP000002484">
    <property type="component" value="Chromosome"/>
</dbReference>
<evidence type="ECO:0000256" key="3">
    <source>
        <dbReference type="ARBA" id="ARBA00023052"/>
    </source>
</evidence>
<dbReference type="InParanoid" id="E3IYL7"/>
<proteinExistence type="predicted"/>
<dbReference type="InterPro" id="IPR001017">
    <property type="entry name" value="DH_E1"/>
</dbReference>
<dbReference type="FunCoup" id="E3IYL7">
    <property type="interactions" value="356"/>
</dbReference>
<feature type="compositionally biased region" description="Gly residues" evidence="4">
    <location>
        <begin position="370"/>
        <end position="385"/>
    </location>
</feature>
<dbReference type="CDD" id="cd02000">
    <property type="entry name" value="TPP_E1_PDC_ADC_BCADC"/>
    <property type="match status" value="1"/>
</dbReference>
<evidence type="ECO:0000313" key="6">
    <source>
        <dbReference type="EMBL" id="ADP85088.1"/>
    </source>
</evidence>
<dbReference type="AlphaFoldDB" id="E3IYL7"/>
<feature type="region of interest" description="Disordered" evidence="4">
    <location>
        <begin position="365"/>
        <end position="487"/>
    </location>
</feature>
<dbReference type="Gene3D" id="3.40.50.970">
    <property type="match status" value="1"/>
</dbReference>
<dbReference type="GO" id="GO:0000287">
    <property type="term" value="F:magnesium ion binding"/>
    <property type="evidence" value="ECO:0007669"/>
    <property type="project" value="UniProtKB-ARBA"/>
</dbReference>
<dbReference type="STRING" id="298654.FraEuI1c_7123"/>
<dbReference type="InterPro" id="IPR017596">
    <property type="entry name" value="PdhA/BkdA"/>
</dbReference>
<dbReference type="InterPro" id="IPR050771">
    <property type="entry name" value="Alpha-ketoacid_DH_E1_comp"/>
</dbReference>
<dbReference type="HOGENOM" id="CLU_029393_1_0_11"/>
<dbReference type="EC" id="1.2.4.1" evidence="6"/>
<evidence type="ECO:0000256" key="2">
    <source>
        <dbReference type="ARBA" id="ARBA00023002"/>
    </source>
</evidence>
<dbReference type="EMBL" id="CP002299">
    <property type="protein sequence ID" value="ADP85088.1"/>
    <property type="molecule type" value="Genomic_DNA"/>
</dbReference>
<reference evidence="6 7" key="1">
    <citation type="submission" date="2010-10" db="EMBL/GenBank/DDBJ databases">
        <title>Complete sequence of Frankia sp. EuI1c.</title>
        <authorList>
            <consortium name="US DOE Joint Genome Institute"/>
            <person name="Lucas S."/>
            <person name="Copeland A."/>
            <person name="Lapidus A."/>
            <person name="Cheng J.-F."/>
            <person name="Bruce D."/>
            <person name="Goodwin L."/>
            <person name="Pitluck S."/>
            <person name="Chertkov O."/>
            <person name="Detter J.C."/>
            <person name="Han C."/>
            <person name="Tapia R."/>
            <person name="Land M."/>
            <person name="Hauser L."/>
            <person name="Jeffries C."/>
            <person name="Kyrpides N."/>
            <person name="Ivanova N."/>
            <person name="Mikhailova N."/>
            <person name="Beauchemin N."/>
            <person name="Sen A."/>
            <person name="Sur S.A."/>
            <person name="Gtari M."/>
            <person name="Wall L."/>
            <person name="Tisa L."/>
            <person name="Woyke T."/>
        </authorList>
    </citation>
    <scope>NUCLEOTIDE SEQUENCE [LARGE SCALE GENOMIC DNA]</scope>
    <source>
        <strain evidence="7">DSM 45817 / CECT 9037 / EuI1c</strain>
    </source>
</reference>
<dbReference type="PANTHER" id="PTHR43380">
    <property type="entry name" value="2-OXOISOVALERATE DEHYDROGENASE SUBUNIT ALPHA, MITOCHONDRIAL"/>
    <property type="match status" value="1"/>
</dbReference>
<evidence type="ECO:0000313" key="7">
    <source>
        <dbReference type="Proteomes" id="UP000002484"/>
    </source>
</evidence>
<feature type="domain" description="Dehydrogenase E1 component" evidence="5">
    <location>
        <begin position="54"/>
        <end position="322"/>
    </location>
</feature>
<sequence>MPLQETVLSLATVTELMQLLTPSGQRVATASGREIEAHVADVGVADLLDLYADMVVVRRLDEEATALQRQGELGLWAPLRGQEAAQVGSARALAPDDMAFPSYREHGVAYCRGVDPVAVLGLFRGVSHGGWDPAEHGFALYAIVVGAQTLHATGYAMGVTRDGGQCATITYFGDGASSQGDVNEAFGWAAVFSAPVVFFCQNNQYAISEPTAYQSRVPISQRAVGYGFPGVRVDGNDVLATLAVTRWALERARAGDGPTLVEAVTYRMGAHTTADDPTRYRDAAEVAAWAQRDPIARVRAHLVGEDALDPTGEAAIAARADEIAADLRRRCLALPDPAPLTLFDHVTVEESRQLAAERADLAGLLAAGPDDGGSGDGGSEDGGLYLGDPYPDDPRRGDEYQHAPYPDDPRQGGATNPRPTGSASPRPPAASSRVEGAPAAAAGVEADTAAAPQPAAQAPAANAATRLNGGRPVAPPQFPGPEASCPH</sequence>
<dbReference type="GO" id="GO:0009083">
    <property type="term" value="P:branched-chain amino acid catabolic process"/>
    <property type="evidence" value="ECO:0007669"/>
    <property type="project" value="TreeGrafter"/>
</dbReference>
<dbReference type="PANTHER" id="PTHR43380:SF1">
    <property type="entry name" value="2-OXOISOVALERATE DEHYDROGENASE SUBUNIT ALPHA, MITOCHONDRIAL"/>
    <property type="match status" value="1"/>
</dbReference>
<dbReference type="InterPro" id="IPR029061">
    <property type="entry name" value="THDP-binding"/>
</dbReference>
<comment type="cofactor">
    <cofactor evidence="1">
        <name>thiamine diphosphate</name>
        <dbReference type="ChEBI" id="CHEBI:58937"/>
    </cofactor>
</comment>
<evidence type="ECO:0000256" key="1">
    <source>
        <dbReference type="ARBA" id="ARBA00001964"/>
    </source>
</evidence>
<feature type="compositionally biased region" description="Low complexity" evidence="4">
    <location>
        <begin position="417"/>
        <end position="464"/>
    </location>
</feature>
<keyword evidence="3" id="KW-0786">Thiamine pyrophosphate</keyword>
<accession>E3IYL7</accession>
<name>E3IYL7_PSEI1</name>
<gene>
    <name evidence="6" type="ordered locus">FraEuI1c_7123</name>
</gene>
<feature type="compositionally biased region" description="Basic and acidic residues" evidence="4">
    <location>
        <begin position="392"/>
        <end position="410"/>
    </location>
</feature>
<dbReference type="KEGG" id="fri:FraEuI1c_7123"/>
<keyword evidence="2 6" id="KW-0560">Oxidoreductase</keyword>
<protein>
    <submittedName>
        <fullName evidence="6">Pyruvate dehydrogenase (Acetyl-transferring) E1 component, alpha subunit</fullName>
        <ecNumber evidence="6">1.2.4.1</ecNumber>
    </submittedName>
</protein>
<evidence type="ECO:0000259" key="5">
    <source>
        <dbReference type="Pfam" id="PF00676"/>
    </source>
</evidence>
<dbReference type="SUPFAM" id="SSF52518">
    <property type="entry name" value="Thiamin diphosphate-binding fold (THDP-binding)"/>
    <property type="match status" value="1"/>
</dbReference>